<feature type="transmembrane region" description="Helical" evidence="1">
    <location>
        <begin position="41"/>
        <end position="65"/>
    </location>
</feature>
<keyword evidence="1" id="KW-0472">Membrane</keyword>
<keyword evidence="1" id="KW-0812">Transmembrane</keyword>
<evidence type="ECO:0000313" key="3">
    <source>
        <dbReference type="Proteomes" id="UP000244855"/>
    </source>
</evidence>
<evidence type="ECO:0000256" key="1">
    <source>
        <dbReference type="SAM" id="Phobius"/>
    </source>
</evidence>
<organism evidence="2 3">
    <name type="scientific">Periconia macrospinosa</name>
    <dbReference type="NCBI Taxonomy" id="97972"/>
    <lineage>
        <taxon>Eukaryota</taxon>
        <taxon>Fungi</taxon>
        <taxon>Dikarya</taxon>
        <taxon>Ascomycota</taxon>
        <taxon>Pezizomycotina</taxon>
        <taxon>Dothideomycetes</taxon>
        <taxon>Pleosporomycetidae</taxon>
        <taxon>Pleosporales</taxon>
        <taxon>Massarineae</taxon>
        <taxon>Periconiaceae</taxon>
        <taxon>Periconia</taxon>
    </lineage>
</organism>
<keyword evidence="1" id="KW-1133">Transmembrane helix</keyword>
<sequence>MVIATSKSGEMGCVTRIPRDGPLSWRSVSARLTWTTTMETVTASGGGALCGGHFPPFFFFFLFCLHNKSCSKLLRGKCRLVLCWC</sequence>
<name>A0A2V1DUG1_9PLEO</name>
<reference evidence="2 3" key="1">
    <citation type="journal article" date="2018" name="Sci. Rep.">
        <title>Comparative genomics provides insights into the lifestyle and reveals functional heterogeneity of dark septate endophytic fungi.</title>
        <authorList>
            <person name="Knapp D.G."/>
            <person name="Nemeth J.B."/>
            <person name="Barry K."/>
            <person name="Hainaut M."/>
            <person name="Henrissat B."/>
            <person name="Johnson J."/>
            <person name="Kuo A."/>
            <person name="Lim J.H.P."/>
            <person name="Lipzen A."/>
            <person name="Nolan M."/>
            <person name="Ohm R.A."/>
            <person name="Tamas L."/>
            <person name="Grigoriev I.V."/>
            <person name="Spatafora J.W."/>
            <person name="Nagy L.G."/>
            <person name="Kovacs G.M."/>
        </authorList>
    </citation>
    <scope>NUCLEOTIDE SEQUENCE [LARGE SCALE GENOMIC DNA]</scope>
    <source>
        <strain evidence="2 3">DSE2036</strain>
    </source>
</reference>
<proteinExistence type="predicted"/>
<gene>
    <name evidence="2" type="ORF">DM02DRAFT_334510</name>
</gene>
<keyword evidence="3" id="KW-1185">Reference proteome</keyword>
<accession>A0A2V1DUG1</accession>
<dbReference type="AlphaFoldDB" id="A0A2V1DUG1"/>
<dbReference type="EMBL" id="KZ805351">
    <property type="protein sequence ID" value="PVI01857.1"/>
    <property type="molecule type" value="Genomic_DNA"/>
</dbReference>
<dbReference type="Proteomes" id="UP000244855">
    <property type="component" value="Unassembled WGS sequence"/>
</dbReference>
<protein>
    <submittedName>
        <fullName evidence="2">Uncharacterized protein</fullName>
    </submittedName>
</protein>
<evidence type="ECO:0000313" key="2">
    <source>
        <dbReference type="EMBL" id="PVI01857.1"/>
    </source>
</evidence>